<dbReference type="SMART" id="SM00287">
    <property type="entry name" value="SH3b"/>
    <property type="match status" value="1"/>
</dbReference>
<dbReference type="Gene3D" id="2.30.30.40">
    <property type="entry name" value="SH3 Domains"/>
    <property type="match status" value="1"/>
</dbReference>
<proteinExistence type="predicted"/>
<evidence type="ECO:0000259" key="3">
    <source>
        <dbReference type="PROSITE" id="PS51781"/>
    </source>
</evidence>
<protein>
    <submittedName>
        <fullName evidence="4">SH3 domain-containing protein</fullName>
    </submittedName>
</protein>
<evidence type="ECO:0000256" key="2">
    <source>
        <dbReference type="SAM" id="SignalP"/>
    </source>
</evidence>
<organism evidence="4 5">
    <name type="scientific">Shinella curvata</name>
    <dbReference type="NCBI Taxonomy" id="1817964"/>
    <lineage>
        <taxon>Bacteria</taxon>
        <taxon>Pseudomonadati</taxon>
        <taxon>Pseudomonadota</taxon>
        <taxon>Alphaproteobacteria</taxon>
        <taxon>Hyphomicrobiales</taxon>
        <taxon>Rhizobiaceae</taxon>
        <taxon>Shinella</taxon>
    </lineage>
</organism>
<gene>
    <name evidence="4" type="ORF">GB928_004650</name>
</gene>
<sequence length="138" mass="14753">MHKMINNAGRALAAIGFAAVAFAIAAPAQAAPGMVTGNINVRTGPGVNYSTIGTVLYGEDVDIARCKRGWCYISHPGADGWVSQKYLARAVQRRYDSTPSVGISFGFGGWGGHHHHDHGRGKIHWKKPSKIHIPGPNL</sequence>
<keyword evidence="2" id="KW-0732">Signal</keyword>
<evidence type="ECO:0000256" key="1">
    <source>
        <dbReference type="SAM" id="MobiDB-lite"/>
    </source>
</evidence>
<comment type="caution">
    <text evidence="4">The sequence shown here is derived from an EMBL/GenBank/DDBJ whole genome shotgun (WGS) entry which is preliminary data.</text>
</comment>
<name>A0ABT8X9Z1_9HYPH</name>
<evidence type="ECO:0000313" key="4">
    <source>
        <dbReference type="EMBL" id="MDO6120467.1"/>
    </source>
</evidence>
<reference evidence="4" key="1">
    <citation type="submission" date="2022-04" db="EMBL/GenBank/DDBJ databases">
        <title>Shinella lacus sp. nov., a novel member of the genus Shinella from water.</title>
        <authorList>
            <person name="Deng Y."/>
        </authorList>
    </citation>
    <scope>NUCLEOTIDE SEQUENCE</scope>
    <source>
        <strain evidence="4">JCM 31239</strain>
    </source>
</reference>
<feature type="region of interest" description="Disordered" evidence="1">
    <location>
        <begin position="118"/>
        <end position="138"/>
    </location>
</feature>
<dbReference type="Proteomes" id="UP001177080">
    <property type="component" value="Unassembled WGS sequence"/>
</dbReference>
<dbReference type="RefSeq" id="WP_244762075.1">
    <property type="nucleotide sequence ID" value="NZ_JALJCJ010000004.1"/>
</dbReference>
<dbReference type="EMBL" id="WHSC02000002">
    <property type="protein sequence ID" value="MDO6120467.1"/>
    <property type="molecule type" value="Genomic_DNA"/>
</dbReference>
<dbReference type="InterPro" id="IPR003646">
    <property type="entry name" value="SH3-like_bac-type"/>
</dbReference>
<feature type="chain" id="PRO_5046116474" evidence="2">
    <location>
        <begin position="31"/>
        <end position="138"/>
    </location>
</feature>
<keyword evidence="5" id="KW-1185">Reference proteome</keyword>
<feature type="domain" description="SH3b" evidence="3">
    <location>
        <begin position="30"/>
        <end position="91"/>
    </location>
</feature>
<dbReference type="Pfam" id="PF08239">
    <property type="entry name" value="SH3_3"/>
    <property type="match status" value="1"/>
</dbReference>
<accession>A0ABT8X9Z1</accession>
<feature type="signal peptide" evidence="2">
    <location>
        <begin position="1"/>
        <end position="30"/>
    </location>
</feature>
<feature type="compositionally biased region" description="Basic residues" evidence="1">
    <location>
        <begin position="118"/>
        <end position="130"/>
    </location>
</feature>
<dbReference type="PROSITE" id="PS51781">
    <property type="entry name" value="SH3B"/>
    <property type="match status" value="1"/>
</dbReference>
<evidence type="ECO:0000313" key="5">
    <source>
        <dbReference type="Proteomes" id="UP001177080"/>
    </source>
</evidence>